<dbReference type="InterPro" id="IPR036291">
    <property type="entry name" value="NAD(P)-bd_dom_sf"/>
</dbReference>
<dbReference type="PIRSF" id="PIRSF000193">
    <property type="entry name" value="Pyrrol-5-carb_rd"/>
    <property type="match status" value="1"/>
</dbReference>
<dbReference type="PANTHER" id="PTHR11645">
    <property type="entry name" value="PYRROLINE-5-CARBOXYLATE REDUCTASE"/>
    <property type="match status" value="1"/>
</dbReference>
<evidence type="ECO:0000256" key="2">
    <source>
        <dbReference type="ARBA" id="ARBA00022857"/>
    </source>
</evidence>
<protein>
    <recommendedName>
        <fullName evidence="4 5">Pyrroline-5-carboxylate reductase</fullName>
        <shortName evidence="4">P5C reductase</shortName>
        <shortName evidence="4">P5CR</shortName>
        <ecNumber evidence="4 5">1.5.1.2</ecNumber>
    </recommendedName>
    <alternativeName>
        <fullName evidence="4">PCA reductase</fullName>
    </alternativeName>
</protein>
<evidence type="ECO:0000256" key="3">
    <source>
        <dbReference type="ARBA" id="ARBA00023002"/>
    </source>
</evidence>
<dbReference type="Pfam" id="PF03807">
    <property type="entry name" value="F420_oxidored"/>
    <property type="match status" value="1"/>
</dbReference>
<evidence type="ECO:0000256" key="6">
    <source>
        <dbReference type="RuleBase" id="RU003903"/>
    </source>
</evidence>
<comment type="subcellular location">
    <subcellularLocation>
        <location evidence="4">Cytoplasm</location>
    </subcellularLocation>
</comment>
<keyword evidence="4 6" id="KW-0028">Amino-acid biosynthesis</keyword>
<comment type="similarity">
    <text evidence="1 4 6">Belongs to the pyrroline-5-carboxylate reductase family.</text>
</comment>
<evidence type="ECO:0000256" key="5">
    <source>
        <dbReference type="NCBIfam" id="TIGR00112"/>
    </source>
</evidence>
<keyword evidence="10" id="KW-1185">Reference proteome</keyword>
<dbReference type="EMBL" id="PVWP01000003">
    <property type="protein sequence ID" value="PSB38118.1"/>
    <property type="molecule type" value="Genomic_DNA"/>
</dbReference>
<proteinExistence type="inferred from homology"/>
<comment type="function">
    <text evidence="4">Catalyzes the reduction of 1-pyrroline-5-carboxylate (PCA) to L-proline.</text>
</comment>
<dbReference type="SUPFAM" id="SSF48179">
    <property type="entry name" value="6-phosphogluconate dehydrogenase C-terminal domain-like"/>
    <property type="match status" value="1"/>
</dbReference>
<dbReference type="PROSITE" id="PS00521">
    <property type="entry name" value="P5CR"/>
    <property type="match status" value="1"/>
</dbReference>
<evidence type="ECO:0000256" key="1">
    <source>
        <dbReference type="ARBA" id="ARBA00005525"/>
    </source>
</evidence>
<accession>A0ABX5F900</accession>
<dbReference type="InterPro" id="IPR053790">
    <property type="entry name" value="P5CR-like_CS"/>
</dbReference>
<reference evidence="9 10" key="2">
    <citation type="submission" date="2018-03" db="EMBL/GenBank/DDBJ databases">
        <title>The ancient ancestry and fast evolution of plastids.</title>
        <authorList>
            <person name="Moore K.R."/>
            <person name="Magnabosco C."/>
            <person name="Momper L."/>
            <person name="Gold D.A."/>
            <person name="Bosak T."/>
            <person name="Fournier G.P."/>
        </authorList>
    </citation>
    <scope>NUCLEOTIDE SEQUENCE [LARGE SCALE GENOMIC DNA]</scope>
    <source>
        <strain evidence="9 10">CCALA 015</strain>
    </source>
</reference>
<keyword evidence="4" id="KW-0963">Cytoplasm</keyword>
<dbReference type="PANTHER" id="PTHR11645:SF0">
    <property type="entry name" value="PYRROLINE-5-CARBOXYLATE REDUCTASE 3"/>
    <property type="match status" value="1"/>
</dbReference>
<evidence type="ECO:0000259" key="7">
    <source>
        <dbReference type="Pfam" id="PF03807"/>
    </source>
</evidence>
<dbReference type="RefSeq" id="WP_106220247.1">
    <property type="nucleotide sequence ID" value="NZ_PVWP01000003.1"/>
</dbReference>
<dbReference type="InterPro" id="IPR000304">
    <property type="entry name" value="Pyrroline-COOH_reductase"/>
</dbReference>
<evidence type="ECO:0000256" key="4">
    <source>
        <dbReference type="HAMAP-Rule" id="MF_01925"/>
    </source>
</evidence>
<dbReference type="Proteomes" id="UP000238218">
    <property type="component" value="Unassembled WGS sequence"/>
</dbReference>
<reference evidence="9 10" key="1">
    <citation type="submission" date="2018-02" db="EMBL/GenBank/DDBJ databases">
        <authorList>
            <person name="Moore K."/>
            <person name="Momper L."/>
        </authorList>
    </citation>
    <scope>NUCLEOTIDE SEQUENCE [LARGE SCALE GENOMIC DNA]</scope>
    <source>
        <strain evidence="9 10">CCALA 015</strain>
    </source>
</reference>
<evidence type="ECO:0000259" key="8">
    <source>
        <dbReference type="Pfam" id="PF14748"/>
    </source>
</evidence>
<sequence length="276" mass="28194">MPWSDTLGVVGLGRMARALLLPLLDAGLLERSAVRAAVASEASARRLAGELGVQVSTDPAQAWAAPVVLLAVKPQQIEAVAPAAAAALPEALAAAPSGGEPLLISVLAGVTLARLQALFPGRACVRAVPNTPALVRSGLTGLSWGEGVGEDRREEVRQLFAQVGEVLDLPEPQLDPFLALTSSGPAFLALVAESMADGAVAGGLPRPLAMHLAHRTMAGTAALLQGQELHPGQLKDMVTSPAGTTAAGLRQLERAGLRSALIEAVLAAAERSRQLG</sequence>
<gene>
    <name evidence="4 9" type="primary">proC</name>
    <name evidence="9" type="ORF">C7B81_05250</name>
</gene>
<keyword evidence="4 6" id="KW-0641">Proline biosynthesis</keyword>
<dbReference type="InterPro" id="IPR008927">
    <property type="entry name" value="6-PGluconate_DH-like_C_sf"/>
</dbReference>
<dbReference type="HAMAP" id="MF_01925">
    <property type="entry name" value="P5C_reductase"/>
    <property type="match status" value="1"/>
</dbReference>
<dbReference type="InterPro" id="IPR029036">
    <property type="entry name" value="P5CR_dimer"/>
</dbReference>
<feature type="domain" description="Pyrroline-5-carboxylate reductase catalytic N-terminal" evidence="7">
    <location>
        <begin position="7"/>
        <end position="88"/>
    </location>
</feature>
<dbReference type="SUPFAM" id="SSF51735">
    <property type="entry name" value="NAD(P)-binding Rossmann-fold domains"/>
    <property type="match status" value="1"/>
</dbReference>
<comment type="pathway">
    <text evidence="4 6">Amino-acid biosynthesis; L-proline biosynthesis; L-proline from L-glutamate 5-semialdehyde: step 1/1.</text>
</comment>
<dbReference type="Gene3D" id="3.40.50.720">
    <property type="entry name" value="NAD(P)-binding Rossmann-like Domain"/>
    <property type="match status" value="1"/>
</dbReference>
<keyword evidence="2 4" id="KW-0521">NADP</keyword>
<feature type="domain" description="Pyrroline-5-carboxylate reductase dimerisation" evidence="8">
    <location>
        <begin position="171"/>
        <end position="275"/>
    </location>
</feature>
<name>A0ABX5F900_9CHRO</name>
<keyword evidence="3 4" id="KW-0560">Oxidoreductase</keyword>
<dbReference type="Pfam" id="PF14748">
    <property type="entry name" value="P5CR_dimer"/>
    <property type="match status" value="1"/>
</dbReference>
<organism evidence="9 10">
    <name type="scientific">Aphanothece cf. minutissima CCALA 015</name>
    <dbReference type="NCBI Taxonomy" id="2107695"/>
    <lineage>
        <taxon>Bacteria</taxon>
        <taxon>Bacillati</taxon>
        <taxon>Cyanobacteriota</taxon>
        <taxon>Cyanophyceae</taxon>
        <taxon>Oscillatoriophycideae</taxon>
        <taxon>Chroococcales</taxon>
        <taxon>Aphanothecaceae</taxon>
        <taxon>Aphanothece</taxon>
    </lineage>
</organism>
<dbReference type="InterPro" id="IPR028939">
    <property type="entry name" value="P5C_Rdtase_cat_N"/>
</dbReference>
<dbReference type="NCBIfam" id="TIGR00112">
    <property type="entry name" value="proC"/>
    <property type="match status" value="1"/>
</dbReference>
<dbReference type="EC" id="1.5.1.2" evidence="4 5"/>
<comment type="catalytic activity">
    <reaction evidence="4">
        <text>L-proline + NAD(+) = (S)-1-pyrroline-5-carboxylate + NADH + 2 H(+)</text>
        <dbReference type="Rhea" id="RHEA:14105"/>
        <dbReference type="ChEBI" id="CHEBI:15378"/>
        <dbReference type="ChEBI" id="CHEBI:17388"/>
        <dbReference type="ChEBI" id="CHEBI:57540"/>
        <dbReference type="ChEBI" id="CHEBI:57945"/>
        <dbReference type="ChEBI" id="CHEBI:60039"/>
        <dbReference type="EC" id="1.5.1.2"/>
    </reaction>
</comment>
<comment type="caution">
    <text evidence="9">The sequence shown here is derived from an EMBL/GenBank/DDBJ whole genome shotgun (WGS) entry which is preliminary data.</text>
</comment>
<evidence type="ECO:0000313" key="10">
    <source>
        <dbReference type="Proteomes" id="UP000238218"/>
    </source>
</evidence>
<dbReference type="Gene3D" id="1.10.3730.10">
    <property type="entry name" value="ProC C-terminal domain-like"/>
    <property type="match status" value="1"/>
</dbReference>
<comment type="catalytic activity">
    <reaction evidence="4 6">
        <text>L-proline + NADP(+) = (S)-1-pyrroline-5-carboxylate + NADPH + 2 H(+)</text>
        <dbReference type="Rhea" id="RHEA:14109"/>
        <dbReference type="ChEBI" id="CHEBI:15378"/>
        <dbReference type="ChEBI" id="CHEBI:17388"/>
        <dbReference type="ChEBI" id="CHEBI:57783"/>
        <dbReference type="ChEBI" id="CHEBI:58349"/>
        <dbReference type="ChEBI" id="CHEBI:60039"/>
        <dbReference type="EC" id="1.5.1.2"/>
    </reaction>
</comment>
<evidence type="ECO:0000313" key="9">
    <source>
        <dbReference type="EMBL" id="PSB38118.1"/>
    </source>
</evidence>